<evidence type="ECO:0000313" key="2">
    <source>
        <dbReference type="EMBL" id="PSR84019.1"/>
    </source>
</evidence>
<feature type="transmembrane region" description="Helical" evidence="1">
    <location>
        <begin position="20"/>
        <end position="38"/>
    </location>
</feature>
<name>A0A2T3A6Z6_9PEZI</name>
<reference evidence="2 3" key="1">
    <citation type="journal article" date="2018" name="Mycol. Prog.">
        <title>Coniella lustricola, a new species from submerged detritus.</title>
        <authorList>
            <person name="Raudabaugh D.B."/>
            <person name="Iturriaga T."/>
            <person name="Carver A."/>
            <person name="Mondo S."/>
            <person name="Pangilinan J."/>
            <person name="Lipzen A."/>
            <person name="He G."/>
            <person name="Amirebrahimi M."/>
            <person name="Grigoriev I.V."/>
            <person name="Miller A.N."/>
        </authorList>
    </citation>
    <scope>NUCLEOTIDE SEQUENCE [LARGE SCALE GENOMIC DNA]</scope>
    <source>
        <strain evidence="2 3">B22-T-1</strain>
    </source>
</reference>
<dbReference type="Proteomes" id="UP000241462">
    <property type="component" value="Unassembled WGS sequence"/>
</dbReference>
<keyword evidence="1" id="KW-1133">Transmembrane helix</keyword>
<feature type="transmembrane region" description="Helical" evidence="1">
    <location>
        <begin position="58"/>
        <end position="79"/>
    </location>
</feature>
<dbReference type="EMBL" id="KZ678450">
    <property type="protein sequence ID" value="PSR84019.1"/>
    <property type="molecule type" value="Genomic_DNA"/>
</dbReference>
<accession>A0A2T3A6Z6</accession>
<protein>
    <submittedName>
        <fullName evidence="2">Uncharacterized protein</fullName>
    </submittedName>
</protein>
<dbReference type="AlphaFoldDB" id="A0A2T3A6Z6"/>
<proteinExistence type="predicted"/>
<keyword evidence="1" id="KW-0472">Membrane</keyword>
<organism evidence="2 3">
    <name type="scientific">Coniella lustricola</name>
    <dbReference type="NCBI Taxonomy" id="2025994"/>
    <lineage>
        <taxon>Eukaryota</taxon>
        <taxon>Fungi</taxon>
        <taxon>Dikarya</taxon>
        <taxon>Ascomycota</taxon>
        <taxon>Pezizomycotina</taxon>
        <taxon>Sordariomycetes</taxon>
        <taxon>Sordariomycetidae</taxon>
        <taxon>Diaporthales</taxon>
        <taxon>Schizoparmaceae</taxon>
        <taxon>Coniella</taxon>
    </lineage>
</organism>
<dbReference type="InParanoid" id="A0A2T3A6Z6"/>
<evidence type="ECO:0000313" key="3">
    <source>
        <dbReference type="Proteomes" id="UP000241462"/>
    </source>
</evidence>
<keyword evidence="1" id="KW-0812">Transmembrane</keyword>
<gene>
    <name evidence="2" type="ORF">BD289DRAFT_434899</name>
</gene>
<sequence>MIQKSLKSKVSNKRMTWMPAQLLTWAILCLLRWVMLMLHHHHLDPRSTVCSAHALNAKLYSCVCFCLCACTCICLAVTAA</sequence>
<evidence type="ECO:0000256" key="1">
    <source>
        <dbReference type="SAM" id="Phobius"/>
    </source>
</evidence>
<keyword evidence="3" id="KW-1185">Reference proteome</keyword>